<keyword evidence="14" id="KW-1185">Reference proteome</keyword>
<dbReference type="InterPro" id="IPR036280">
    <property type="entry name" value="Multihaem_cyt_sf"/>
</dbReference>
<dbReference type="PANTHER" id="PTHR30633">
    <property type="entry name" value="CYTOCHROME C-552 RESPIRATORY NITRITE REDUCTASE"/>
    <property type="match status" value="1"/>
</dbReference>
<feature type="region of interest" description="Disordered" evidence="11">
    <location>
        <begin position="466"/>
        <end position="498"/>
    </location>
</feature>
<feature type="transmembrane region" description="Helical" evidence="12">
    <location>
        <begin position="25"/>
        <end position="49"/>
    </location>
</feature>
<dbReference type="SUPFAM" id="SSF48695">
    <property type="entry name" value="Multiheme cytochromes"/>
    <property type="match status" value="1"/>
</dbReference>
<dbReference type="PIRSF" id="PIRSF000243">
    <property type="entry name" value="Cyt_c552"/>
    <property type="match status" value="1"/>
</dbReference>
<dbReference type="GO" id="GO:0019645">
    <property type="term" value="P:anaerobic electron transport chain"/>
    <property type="evidence" value="ECO:0007669"/>
    <property type="project" value="TreeGrafter"/>
</dbReference>
<feature type="region of interest" description="Disordered" evidence="11">
    <location>
        <begin position="1"/>
        <end position="22"/>
    </location>
</feature>
<evidence type="ECO:0000256" key="4">
    <source>
        <dbReference type="ARBA" id="ARBA00022617"/>
    </source>
</evidence>
<organism evidence="13 14">
    <name type="scientific">Mobilicoccus pelagius NBRC 104925</name>
    <dbReference type="NCBI Taxonomy" id="1089455"/>
    <lineage>
        <taxon>Bacteria</taxon>
        <taxon>Bacillati</taxon>
        <taxon>Actinomycetota</taxon>
        <taxon>Actinomycetes</taxon>
        <taxon>Micrococcales</taxon>
        <taxon>Dermatophilaceae</taxon>
        <taxon>Mobilicoccus</taxon>
    </lineage>
</organism>
<comment type="caution">
    <text evidence="13">The sequence shown here is derived from an EMBL/GenBank/DDBJ whole genome shotgun (WGS) entry which is preliminary data.</text>
</comment>
<sequence length="498" mass="55597">MSSSKAGKTKADAPRPGDPSKRTKTLIGLTILVVAAVTVGVAALLVSIMDRRHEAEDQFVRVAEIDENTVDPAVWGRNWPLQYDSYKRTADQAKTQHGGSEAMPHDPTAQDPRTVVTEQKIEVDPRLVQMWKGYAFSVDYREKRGHAYMLVDQRSTRRVTEFKQPGACLNCHASMPKIYDDLGQGDAKKGFDKLNKMTYAEATKLAEHPISCIDCHDPKTMKLRITRPAFQEGIKQLKASQGVKDFDVNRDATAQEMRSFVCAQCHVEYAFPGDGKTVTFPWKYGNTVRDEERYWNETGWNDWTHELTGAKMLKAQHPEFELWSQGIHARSGVSCADCHMPYEREGAKKISNHQVRSPMLNVNASCQTCHKQDEAEIKDRVAQIQERHIHTRNQASQALSELITDLEKAAKDPKTNKADLEAARAYQRKASFYIDWIVSENSNGFHAPGEALRVLNDANEAARKGQLALRGVHTEDLPDGSPAKAPTAGTGTPAAAKK</sequence>
<dbReference type="OrthoDB" id="9780421at2"/>
<protein>
    <recommendedName>
        <fullName evidence="3">nitrite reductase (cytochrome; ammonia-forming)</fullName>
        <ecNumber evidence="3">1.7.2.2</ecNumber>
    </recommendedName>
</protein>
<dbReference type="EC" id="1.7.2.2" evidence="3"/>
<dbReference type="GO" id="GO:0030288">
    <property type="term" value="C:outer membrane-bounded periplasmic space"/>
    <property type="evidence" value="ECO:0007669"/>
    <property type="project" value="TreeGrafter"/>
</dbReference>
<feature type="compositionally biased region" description="Low complexity" evidence="11">
    <location>
        <begin position="482"/>
        <end position="498"/>
    </location>
</feature>
<feature type="region of interest" description="Disordered" evidence="11">
    <location>
        <begin position="91"/>
        <end position="113"/>
    </location>
</feature>
<name>H5US91_9MICO</name>
<evidence type="ECO:0000256" key="12">
    <source>
        <dbReference type="SAM" id="Phobius"/>
    </source>
</evidence>
<dbReference type="Gene3D" id="1.20.140.10">
    <property type="entry name" value="Butyryl-CoA Dehydrogenase, subunit A, domain 3"/>
    <property type="match status" value="1"/>
</dbReference>
<dbReference type="EMBL" id="BAFE01000053">
    <property type="protein sequence ID" value="GAB48599.1"/>
    <property type="molecule type" value="Genomic_DNA"/>
</dbReference>
<dbReference type="GO" id="GO:0020037">
    <property type="term" value="F:heme binding"/>
    <property type="evidence" value="ECO:0007669"/>
    <property type="project" value="TreeGrafter"/>
</dbReference>
<keyword evidence="9" id="KW-0408">Iron</keyword>
<dbReference type="Pfam" id="PF02335">
    <property type="entry name" value="Cytochrom_C552"/>
    <property type="match status" value="1"/>
</dbReference>
<keyword evidence="8" id="KW-0560">Oxidoreductase</keyword>
<evidence type="ECO:0000256" key="10">
    <source>
        <dbReference type="ARBA" id="ARBA00049131"/>
    </source>
</evidence>
<evidence type="ECO:0000256" key="1">
    <source>
        <dbReference type="ARBA" id="ARBA00004196"/>
    </source>
</evidence>
<keyword evidence="12" id="KW-0812">Transmembrane</keyword>
<dbReference type="PANTHER" id="PTHR30633:SF0">
    <property type="entry name" value="CYTOCHROME C-552"/>
    <property type="match status" value="1"/>
</dbReference>
<proteinExistence type="inferred from homology"/>
<dbReference type="RefSeq" id="WP_009482497.1">
    <property type="nucleotide sequence ID" value="NZ_BAFE01000053.1"/>
</dbReference>
<evidence type="ECO:0000256" key="3">
    <source>
        <dbReference type="ARBA" id="ARBA00011887"/>
    </source>
</evidence>
<evidence type="ECO:0000313" key="14">
    <source>
        <dbReference type="Proteomes" id="UP000004367"/>
    </source>
</evidence>
<feature type="compositionally biased region" description="Basic and acidic residues" evidence="11">
    <location>
        <begin position="9"/>
        <end position="21"/>
    </location>
</feature>
<dbReference type="Gene3D" id="1.10.1130.10">
    <property type="entry name" value="Flavocytochrome C3, Chain A"/>
    <property type="match status" value="1"/>
</dbReference>
<evidence type="ECO:0000256" key="11">
    <source>
        <dbReference type="SAM" id="MobiDB-lite"/>
    </source>
</evidence>
<keyword evidence="12" id="KW-0472">Membrane</keyword>
<evidence type="ECO:0000256" key="8">
    <source>
        <dbReference type="ARBA" id="ARBA00023002"/>
    </source>
</evidence>
<evidence type="ECO:0000256" key="9">
    <source>
        <dbReference type="ARBA" id="ARBA00023004"/>
    </source>
</evidence>
<dbReference type="GO" id="GO:0042279">
    <property type="term" value="F:nitrite reductase (cytochrome, ammonia-forming) activity"/>
    <property type="evidence" value="ECO:0007669"/>
    <property type="project" value="UniProtKB-EC"/>
</dbReference>
<reference evidence="13 14" key="1">
    <citation type="submission" date="2012-02" db="EMBL/GenBank/DDBJ databases">
        <title>Whole genome shotgun sequence of Mobilicoccus pelagius NBRC 104925.</title>
        <authorList>
            <person name="Yoshida Y."/>
            <person name="Hosoyama A."/>
            <person name="Tsuchikane K."/>
            <person name="Katsumata H."/>
            <person name="Yamazaki S."/>
            <person name="Fujita N."/>
        </authorList>
    </citation>
    <scope>NUCLEOTIDE SEQUENCE [LARGE SCALE GENOMIC DNA]</scope>
    <source>
        <strain evidence="13 14">NBRC 104925</strain>
    </source>
</reference>
<dbReference type="InterPro" id="IPR003321">
    <property type="entry name" value="Cyt_c552"/>
</dbReference>
<keyword evidence="12" id="KW-1133">Transmembrane helix</keyword>
<evidence type="ECO:0000256" key="5">
    <source>
        <dbReference type="ARBA" id="ARBA00022723"/>
    </source>
</evidence>
<keyword evidence="4" id="KW-0349">Heme</keyword>
<evidence type="ECO:0000256" key="7">
    <source>
        <dbReference type="ARBA" id="ARBA00022837"/>
    </source>
</evidence>
<keyword evidence="7" id="KW-0106">Calcium</keyword>
<evidence type="ECO:0000256" key="6">
    <source>
        <dbReference type="ARBA" id="ARBA00022729"/>
    </source>
</evidence>
<keyword evidence="6" id="KW-0732">Signal</keyword>
<evidence type="ECO:0000256" key="2">
    <source>
        <dbReference type="ARBA" id="ARBA00009288"/>
    </source>
</evidence>
<evidence type="ECO:0000313" key="13">
    <source>
        <dbReference type="EMBL" id="GAB48599.1"/>
    </source>
</evidence>
<dbReference type="AlphaFoldDB" id="H5US91"/>
<gene>
    <name evidence="13" type="primary">nrfA</name>
    <name evidence="13" type="ORF">MOPEL_074_00860</name>
</gene>
<dbReference type="eggNOG" id="COG3303">
    <property type="taxonomic scope" value="Bacteria"/>
</dbReference>
<comment type="catalytic activity">
    <reaction evidence="10">
        <text>6 Fe(III)-[cytochrome c] + NH4(+) + 2 H2O = 6 Fe(II)-[cytochrome c] + nitrite + 8 H(+)</text>
        <dbReference type="Rhea" id="RHEA:13089"/>
        <dbReference type="Rhea" id="RHEA-COMP:10350"/>
        <dbReference type="Rhea" id="RHEA-COMP:14399"/>
        <dbReference type="ChEBI" id="CHEBI:15377"/>
        <dbReference type="ChEBI" id="CHEBI:15378"/>
        <dbReference type="ChEBI" id="CHEBI:16301"/>
        <dbReference type="ChEBI" id="CHEBI:28938"/>
        <dbReference type="ChEBI" id="CHEBI:29033"/>
        <dbReference type="ChEBI" id="CHEBI:29034"/>
        <dbReference type="EC" id="1.7.2.2"/>
    </reaction>
</comment>
<dbReference type="CDD" id="cd00548">
    <property type="entry name" value="NrfA-like"/>
    <property type="match status" value="1"/>
</dbReference>
<comment type="subcellular location">
    <subcellularLocation>
        <location evidence="1">Cell envelope</location>
    </subcellularLocation>
</comment>
<dbReference type="STRING" id="1089455.MOPEL_074_00860"/>
<accession>H5US91</accession>
<dbReference type="Proteomes" id="UP000004367">
    <property type="component" value="Unassembled WGS sequence"/>
</dbReference>
<comment type="similarity">
    <text evidence="2">Belongs to the cytochrome c-552 family.</text>
</comment>
<dbReference type="GO" id="GO:0046872">
    <property type="term" value="F:metal ion binding"/>
    <property type="evidence" value="ECO:0007669"/>
    <property type="project" value="UniProtKB-KW"/>
</dbReference>
<keyword evidence="5" id="KW-0479">Metal-binding</keyword>